<comment type="caution">
    <text evidence="10">The sequence shown here is derived from an EMBL/GenBank/DDBJ whole genome shotgun (WGS) entry which is preliminary data.</text>
</comment>
<dbReference type="PROSITE" id="PS51257">
    <property type="entry name" value="PROKAR_LIPOPROTEIN"/>
    <property type="match status" value="1"/>
</dbReference>
<dbReference type="EMBL" id="WHNY01000036">
    <property type="protein sequence ID" value="NOU64601.1"/>
    <property type="molecule type" value="Genomic_DNA"/>
</dbReference>
<keyword evidence="7" id="KW-1133">Transmembrane helix</keyword>
<comment type="subcellular location">
    <subcellularLocation>
        <location evidence="1">Cell membrane</location>
    </subcellularLocation>
</comment>
<dbReference type="PANTHER" id="PTHR32089:SF112">
    <property type="entry name" value="LYSOZYME-LIKE PROTEIN-RELATED"/>
    <property type="match status" value="1"/>
</dbReference>
<keyword evidence="11" id="KW-1185">Reference proteome</keyword>
<dbReference type="PANTHER" id="PTHR32089">
    <property type="entry name" value="METHYL-ACCEPTING CHEMOTAXIS PROTEIN MCPB"/>
    <property type="match status" value="1"/>
</dbReference>
<evidence type="ECO:0000259" key="9">
    <source>
        <dbReference type="PROSITE" id="PS50885"/>
    </source>
</evidence>
<dbReference type="Pfam" id="PF00015">
    <property type="entry name" value="MCPsignal"/>
    <property type="match status" value="1"/>
</dbReference>
<reference evidence="10 11" key="1">
    <citation type="submission" date="2019-10" db="EMBL/GenBank/DDBJ databases">
        <title>Description of Paenibacillus humi sp. nov.</title>
        <authorList>
            <person name="Carlier A."/>
            <person name="Qi S."/>
        </authorList>
    </citation>
    <scope>NUCLEOTIDE SEQUENCE [LARGE SCALE GENOMIC DNA]</scope>
    <source>
        <strain evidence="10 11">LMG 31461</strain>
    </source>
</reference>
<keyword evidence="7" id="KW-0812">Transmembrane</keyword>
<dbReference type="Gene3D" id="1.10.287.950">
    <property type="entry name" value="Methyl-accepting chemotaxis protein"/>
    <property type="match status" value="1"/>
</dbReference>
<dbReference type="Proteomes" id="UP000653578">
    <property type="component" value="Unassembled WGS sequence"/>
</dbReference>
<dbReference type="PROSITE" id="PS50885">
    <property type="entry name" value="HAMP"/>
    <property type="match status" value="1"/>
</dbReference>
<evidence type="ECO:0000256" key="7">
    <source>
        <dbReference type="SAM" id="Phobius"/>
    </source>
</evidence>
<dbReference type="SMART" id="SM00283">
    <property type="entry name" value="MA"/>
    <property type="match status" value="1"/>
</dbReference>
<dbReference type="PROSITE" id="PS50111">
    <property type="entry name" value="CHEMOTAXIS_TRANSDUC_2"/>
    <property type="match status" value="1"/>
</dbReference>
<evidence type="ECO:0000256" key="4">
    <source>
        <dbReference type="ARBA" id="ARBA00023224"/>
    </source>
</evidence>
<evidence type="ECO:0000313" key="11">
    <source>
        <dbReference type="Proteomes" id="UP000653578"/>
    </source>
</evidence>
<feature type="transmembrane region" description="Helical" evidence="7">
    <location>
        <begin position="50"/>
        <end position="72"/>
    </location>
</feature>
<keyword evidence="4 6" id="KW-0807">Transducer</keyword>
<evidence type="ECO:0000256" key="2">
    <source>
        <dbReference type="ARBA" id="ARBA00022475"/>
    </source>
</evidence>
<feature type="domain" description="HAMP" evidence="9">
    <location>
        <begin position="73"/>
        <end position="126"/>
    </location>
</feature>
<dbReference type="SUPFAM" id="SSF58104">
    <property type="entry name" value="Methyl-accepting chemotaxis protein (MCP) signaling domain"/>
    <property type="match status" value="1"/>
</dbReference>
<dbReference type="Pfam" id="PF00672">
    <property type="entry name" value="HAMP"/>
    <property type="match status" value="1"/>
</dbReference>
<evidence type="ECO:0000256" key="5">
    <source>
        <dbReference type="ARBA" id="ARBA00029447"/>
    </source>
</evidence>
<proteinExistence type="inferred from homology"/>
<protein>
    <submittedName>
        <fullName evidence="10">HAMP domain-containing protein</fullName>
    </submittedName>
</protein>
<gene>
    <name evidence="10" type="ORF">GC096_11225</name>
</gene>
<keyword evidence="3 7" id="KW-0472">Membrane</keyword>
<feature type="transmembrane region" description="Helical" evidence="7">
    <location>
        <begin position="12"/>
        <end position="38"/>
    </location>
</feature>
<feature type="domain" description="Methyl-accepting transducer" evidence="8">
    <location>
        <begin position="145"/>
        <end position="416"/>
    </location>
</feature>
<dbReference type="InterPro" id="IPR003660">
    <property type="entry name" value="HAMP_dom"/>
</dbReference>
<name>A0ABX1X888_9BACL</name>
<evidence type="ECO:0000256" key="6">
    <source>
        <dbReference type="PROSITE-ProRule" id="PRU00284"/>
    </source>
</evidence>
<keyword evidence="2" id="KW-1003">Cell membrane</keyword>
<evidence type="ECO:0000313" key="10">
    <source>
        <dbReference type="EMBL" id="NOU64601.1"/>
    </source>
</evidence>
<dbReference type="CDD" id="cd06225">
    <property type="entry name" value="HAMP"/>
    <property type="match status" value="1"/>
</dbReference>
<sequence length="431" mass="46596">MSKRRCSFMKLSLVKKIVIGIVIVSIVTYGCSALFIFYVKDIIAPSMADWLYLSIIMLLGIFWTGLLGWFGATWFTKPLIRLTDAANEAATGNLQVEIPLYHSDDEIRLLSGSFEKMIGNLRQMITDISASVSFTDSHAGVLRSGMEQAALQIELTAGAVEMISNGASEQAASTQGTLTAVVQIKQAADEIGAKAGDSQTISRETLKTIKESEVIVRSLVQGLLNLANSNLESIGVVRQLHDNAKEIGHITRVVGDIAEQTHLLALNASIEAARAGEHGAGFMVVAGEIRKLAEQSARAVKDIDQLTTRIELDVAGVVEKITAQEQLASREVGKGEEGKKALNQINRAVLETAQTVENIVGCVTDQIQKIGSALIKTNEVAVIATQISKETKHVSMSVQEQMAVMQELSSSSEMLRCQADLLKSKINVFQI</sequence>
<comment type="similarity">
    <text evidence="5">Belongs to the methyl-accepting chemotaxis (MCP) protein family.</text>
</comment>
<organism evidence="10 11">
    <name type="scientific">Paenibacillus plantarum</name>
    <dbReference type="NCBI Taxonomy" id="2654975"/>
    <lineage>
        <taxon>Bacteria</taxon>
        <taxon>Bacillati</taxon>
        <taxon>Bacillota</taxon>
        <taxon>Bacilli</taxon>
        <taxon>Bacillales</taxon>
        <taxon>Paenibacillaceae</taxon>
        <taxon>Paenibacillus</taxon>
    </lineage>
</organism>
<accession>A0ABX1X888</accession>
<dbReference type="InterPro" id="IPR004089">
    <property type="entry name" value="MCPsignal_dom"/>
</dbReference>
<dbReference type="SMART" id="SM00304">
    <property type="entry name" value="HAMP"/>
    <property type="match status" value="1"/>
</dbReference>
<evidence type="ECO:0000259" key="8">
    <source>
        <dbReference type="PROSITE" id="PS50111"/>
    </source>
</evidence>
<evidence type="ECO:0000256" key="3">
    <source>
        <dbReference type="ARBA" id="ARBA00023136"/>
    </source>
</evidence>
<evidence type="ECO:0000256" key="1">
    <source>
        <dbReference type="ARBA" id="ARBA00004236"/>
    </source>
</evidence>